<dbReference type="AlphaFoldDB" id="A0A3B1DTC7"/>
<dbReference type="PANTHER" id="PTHR11766:SF0">
    <property type="entry name" value="TYROSINE--TRNA LIGASE, MITOCHONDRIAL"/>
    <property type="match status" value="1"/>
</dbReference>
<feature type="non-terminal residue" evidence="7">
    <location>
        <position position="124"/>
    </location>
</feature>
<protein>
    <submittedName>
        <fullName evidence="7">Tyrosyl-tRNA synthetase</fullName>
        <ecNumber evidence="7">6.1.1.1</ecNumber>
    </submittedName>
</protein>
<dbReference type="InterPro" id="IPR014729">
    <property type="entry name" value="Rossmann-like_a/b/a_fold"/>
</dbReference>
<evidence type="ECO:0000313" key="7">
    <source>
        <dbReference type="EMBL" id="VAX42161.1"/>
    </source>
</evidence>
<dbReference type="Pfam" id="PF00579">
    <property type="entry name" value="tRNA-synt_1b"/>
    <property type="match status" value="1"/>
</dbReference>
<dbReference type="PANTHER" id="PTHR11766">
    <property type="entry name" value="TYROSYL-TRNA SYNTHETASE"/>
    <property type="match status" value="1"/>
</dbReference>
<dbReference type="GO" id="GO:0004831">
    <property type="term" value="F:tyrosine-tRNA ligase activity"/>
    <property type="evidence" value="ECO:0007669"/>
    <property type="project" value="UniProtKB-EC"/>
</dbReference>
<keyword evidence="3" id="KW-0067">ATP-binding</keyword>
<reference evidence="7" key="1">
    <citation type="submission" date="2018-06" db="EMBL/GenBank/DDBJ databases">
        <authorList>
            <person name="Zhirakovskaya E."/>
        </authorList>
    </citation>
    <scope>NUCLEOTIDE SEQUENCE</scope>
</reference>
<evidence type="ECO:0000256" key="2">
    <source>
        <dbReference type="ARBA" id="ARBA00022741"/>
    </source>
</evidence>
<evidence type="ECO:0000256" key="1">
    <source>
        <dbReference type="ARBA" id="ARBA00022598"/>
    </source>
</evidence>
<dbReference type="Gene3D" id="3.40.50.620">
    <property type="entry name" value="HUPs"/>
    <property type="match status" value="1"/>
</dbReference>
<sequence length="124" mass="13267">MTIDFLEELRWRGLLHQATDEEGIAKHLVDPGAHQRRAYAGFDPTADSLTIGNLVPIMVLVHFARAGHEPIVLMGGGTGLIGDPSGKSDERTLMTTETVEANVTSQQRIFEAVFAGAGLGSPTI</sequence>
<keyword evidence="5 7" id="KW-0030">Aminoacyl-tRNA synthetase</keyword>
<gene>
    <name evidence="7" type="ORF">MNBD_PLANCTO03-640</name>
</gene>
<comment type="catalytic activity">
    <reaction evidence="6">
        <text>tRNA(Tyr) + L-tyrosine + ATP = L-tyrosyl-tRNA(Tyr) + AMP + diphosphate + H(+)</text>
        <dbReference type="Rhea" id="RHEA:10220"/>
        <dbReference type="Rhea" id="RHEA-COMP:9706"/>
        <dbReference type="Rhea" id="RHEA-COMP:9707"/>
        <dbReference type="ChEBI" id="CHEBI:15378"/>
        <dbReference type="ChEBI" id="CHEBI:30616"/>
        <dbReference type="ChEBI" id="CHEBI:33019"/>
        <dbReference type="ChEBI" id="CHEBI:58315"/>
        <dbReference type="ChEBI" id="CHEBI:78442"/>
        <dbReference type="ChEBI" id="CHEBI:78536"/>
        <dbReference type="ChEBI" id="CHEBI:456215"/>
        <dbReference type="EC" id="6.1.1.1"/>
    </reaction>
</comment>
<dbReference type="PROSITE" id="PS00178">
    <property type="entry name" value="AA_TRNA_LIGASE_I"/>
    <property type="match status" value="1"/>
</dbReference>
<evidence type="ECO:0000256" key="6">
    <source>
        <dbReference type="ARBA" id="ARBA00048248"/>
    </source>
</evidence>
<dbReference type="EMBL" id="UOGK01000652">
    <property type="protein sequence ID" value="VAX42161.1"/>
    <property type="molecule type" value="Genomic_DNA"/>
</dbReference>
<dbReference type="InterPro" id="IPR001412">
    <property type="entry name" value="aa-tRNA-synth_I_CS"/>
</dbReference>
<dbReference type="SUPFAM" id="SSF52374">
    <property type="entry name" value="Nucleotidylyl transferase"/>
    <property type="match status" value="1"/>
</dbReference>
<dbReference type="InterPro" id="IPR024088">
    <property type="entry name" value="Tyr-tRNA-ligase_bac-type"/>
</dbReference>
<dbReference type="InterPro" id="IPR002305">
    <property type="entry name" value="aa-tRNA-synth_Ic"/>
</dbReference>
<dbReference type="GO" id="GO:0005829">
    <property type="term" value="C:cytosol"/>
    <property type="evidence" value="ECO:0007669"/>
    <property type="project" value="TreeGrafter"/>
</dbReference>
<dbReference type="EC" id="6.1.1.1" evidence="7"/>
<dbReference type="GO" id="GO:0006418">
    <property type="term" value="P:tRNA aminoacylation for protein translation"/>
    <property type="evidence" value="ECO:0007669"/>
    <property type="project" value="InterPro"/>
</dbReference>
<organism evidence="7">
    <name type="scientific">hydrothermal vent metagenome</name>
    <dbReference type="NCBI Taxonomy" id="652676"/>
    <lineage>
        <taxon>unclassified sequences</taxon>
        <taxon>metagenomes</taxon>
        <taxon>ecological metagenomes</taxon>
    </lineage>
</organism>
<evidence type="ECO:0000256" key="5">
    <source>
        <dbReference type="ARBA" id="ARBA00023146"/>
    </source>
</evidence>
<evidence type="ECO:0000256" key="4">
    <source>
        <dbReference type="ARBA" id="ARBA00022917"/>
    </source>
</evidence>
<keyword evidence="4" id="KW-0648">Protein biosynthesis</keyword>
<proteinExistence type="predicted"/>
<name>A0A3B1DTC7_9ZZZZ</name>
<keyword evidence="2" id="KW-0547">Nucleotide-binding</keyword>
<accession>A0A3B1DTC7</accession>
<keyword evidence="1 7" id="KW-0436">Ligase</keyword>
<dbReference type="GO" id="GO:0005524">
    <property type="term" value="F:ATP binding"/>
    <property type="evidence" value="ECO:0007669"/>
    <property type="project" value="UniProtKB-KW"/>
</dbReference>
<evidence type="ECO:0000256" key="3">
    <source>
        <dbReference type="ARBA" id="ARBA00022840"/>
    </source>
</evidence>